<name>A0A1H0XFC0_9GAMM</name>
<evidence type="ECO:0000313" key="1">
    <source>
        <dbReference type="EMBL" id="SDQ01664.1"/>
    </source>
</evidence>
<dbReference type="RefSeq" id="WP_167358757.1">
    <property type="nucleotide sequence ID" value="NZ_DAMCCE010000003.1"/>
</dbReference>
<accession>A0A1H0XFC0</accession>
<dbReference type="AlphaFoldDB" id="A0A1H0XFC0"/>
<dbReference type="Proteomes" id="UP000199460">
    <property type="component" value="Unassembled WGS sequence"/>
</dbReference>
<reference evidence="2" key="1">
    <citation type="submission" date="2016-10" db="EMBL/GenBank/DDBJ databases">
        <authorList>
            <person name="Varghese N."/>
            <person name="Submissions S."/>
        </authorList>
    </citation>
    <scope>NUCLEOTIDE SEQUENCE [LARGE SCALE GENOMIC DNA]</scope>
    <source>
        <strain evidence="2">JCM 18416</strain>
    </source>
</reference>
<protein>
    <submittedName>
        <fullName evidence="1">Uncharacterized protein</fullName>
    </submittedName>
</protein>
<organism evidence="1 2">
    <name type="scientific">Ectopseudomonas guguanensis</name>
    <dbReference type="NCBI Taxonomy" id="1198456"/>
    <lineage>
        <taxon>Bacteria</taxon>
        <taxon>Pseudomonadati</taxon>
        <taxon>Pseudomonadota</taxon>
        <taxon>Gammaproteobacteria</taxon>
        <taxon>Pseudomonadales</taxon>
        <taxon>Pseudomonadaceae</taxon>
        <taxon>Ectopseudomonas</taxon>
    </lineage>
</organism>
<gene>
    <name evidence="1" type="ORF">SAMN05216213_114134</name>
</gene>
<dbReference type="EMBL" id="FNJJ01000014">
    <property type="protein sequence ID" value="SDQ01664.1"/>
    <property type="molecule type" value="Genomic_DNA"/>
</dbReference>
<proteinExistence type="predicted"/>
<sequence length="57" mass="6597">MKILVQPLDQGGERRWQVQLDQHCVSFRSEEQARVFVATLQARLQAPHSLPEQRRAG</sequence>
<keyword evidence="2" id="KW-1185">Reference proteome</keyword>
<evidence type="ECO:0000313" key="2">
    <source>
        <dbReference type="Proteomes" id="UP000199460"/>
    </source>
</evidence>
<dbReference type="GeneID" id="300934382"/>